<dbReference type="STRING" id="1396821.SAMN05444515_103110"/>
<dbReference type="OrthoDB" id="9800503at2"/>
<dbReference type="InterPro" id="IPR036165">
    <property type="entry name" value="YefM-like_sf"/>
</dbReference>
<dbReference type="SUPFAM" id="SSF143120">
    <property type="entry name" value="YefM-like"/>
    <property type="match status" value="1"/>
</dbReference>
<accession>A0A1H7IIE6</accession>
<dbReference type="EMBL" id="FOAA01000003">
    <property type="protein sequence ID" value="SEK60465.1"/>
    <property type="molecule type" value="Genomic_DNA"/>
</dbReference>
<dbReference type="RefSeq" id="WP_090251415.1">
    <property type="nucleotide sequence ID" value="NZ_FOAA01000003.1"/>
</dbReference>
<comment type="similarity">
    <text evidence="1 2">Belongs to the phD/YefM antitoxin family.</text>
</comment>
<dbReference type="InterPro" id="IPR051416">
    <property type="entry name" value="phD-YefM_TA_antitoxins"/>
</dbReference>
<comment type="function">
    <text evidence="2">Antitoxin component of a type II toxin-antitoxin (TA) system.</text>
</comment>
<gene>
    <name evidence="3" type="ORF">SAMN05444515_103110</name>
</gene>
<evidence type="ECO:0000256" key="1">
    <source>
        <dbReference type="ARBA" id="ARBA00009981"/>
    </source>
</evidence>
<name>A0A1H7IIE6_9GAMM</name>
<evidence type="ECO:0000313" key="4">
    <source>
        <dbReference type="Proteomes" id="UP000199256"/>
    </source>
</evidence>
<sequence>MSLKETIGAYQAKTNLPAYLRRVQAGGRVTITQRGKPVAQLVPYVEPEASSAQVAATRMRAFMRDRVPITGVDIKTLIEEGRD</sequence>
<dbReference type="Gene3D" id="3.40.1620.10">
    <property type="entry name" value="YefM-like domain"/>
    <property type="match status" value="1"/>
</dbReference>
<dbReference type="NCBIfam" id="TIGR01552">
    <property type="entry name" value="phd_fam"/>
    <property type="match status" value="1"/>
</dbReference>
<dbReference type="Pfam" id="PF02604">
    <property type="entry name" value="PhdYeFM_antitox"/>
    <property type="match status" value="1"/>
</dbReference>
<reference evidence="4" key="1">
    <citation type="submission" date="2016-10" db="EMBL/GenBank/DDBJ databases">
        <authorList>
            <person name="Varghese N."/>
            <person name="Submissions S."/>
        </authorList>
    </citation>
    <scope>NUCLEOTIDE SEQUENCE [LARGE SCALE GENOMIC DNA]</scope>
    <source>
        <strain evidence="4">DSM 241</strain>
    </source>
</reference>
<dbReference type="InterPro" id="IPR006442">
    <property type="entry name" value="Antitoxin_Phd/YefM"/>
</dbReference>
<keyword evidence="4" id="KW-1185">Reference proteome</keyword>
<protein>
    <recommendedName>
        <fullName evidence="2">Antitoxin</fullName>
    </recommendedName>
</protein>
<evidence type="ECO:0000313" key="3">
    <source>
        <dbReference type="EMBL" id="SEK60465.1"/>
    </source>
</evidence>
<organism evidence="3 4">
    <name type="scientific">Ectothiorhodospira marina</name>
    <dbReference type="NCBI Taxonomy" id="1396821"/>
    <lineage>
        <taxon>Bacteria</taxon>
        <taxon>Pseudomonadati</taxon>
        <taxon>Pseudomonadota</taxon>
        <taxon>Gammaproteobacteria</taxon>
        <taxon>Chromatiales</taxon>
        <taxon>Ectothiorhodospiraceae</taxon>
        <taxon>Ectothiorhodospira</taxon>
    </lineage>
</organism>
<dbReference type="AlphaFoldDB" id="A0A1H7IIE6"/>
<dbReference type="Proteomes" id="UP000199256">
    <property type="component" value="Unassembled WGS sequence"/>
</dbReference>
<dbReference type="PANTHER" id="PTHR35377">
    <property type="entry name" value="ANTITOXIN VAPB49-RELATED-RELATED"/>
    <property type="match status" value="1"/>
</dbReference>
<proteinExistence type="inferred from homology"/>
<evidence type="ECO:0000256" key="2">
    <source>
        <dbReference type="RuleBase" id="RU362080"/>
    </source>
</evidence>